<keyword evidence="3 4" id="KW-0349">Heme</keyword>
<proteinExistence type="inferred from homology"/>
<dbReference type="InterPro" id="IPR017972">
    <property type="entry name" value="Cyt_P450_CS"/>
</dbReference>
<dbReference type="Proteomes" id="UP000439903">
    <property type="component" value="Unassembled WGS sequence"/>
</dbReference>
<comment type="caution">
    <text evidence="6">The sequence shown here is derived from an EMBL/GenBank/DDBJ whole genome shotgun (WGS) entry which is preliminary data.</text>
</comment>
<dbReference type="InterPro" id="IPR002401">
    <property type="entry name" value="Cyt_P450_E_grp-I"/>
</dbReference>
<dbReference type="GO" id="GO:0004497">
    <property type="term" value="F:monooxygenase activity"/>
    <property type="evidence" value="ECO:0007669"/>
    <property type="project" value="UniProtKB-KW"/>
</dbReference>
<evidence type="ECO:0000256" key="4">
    <source>
        <dbReference type="RuleBase" id="RU000461"/>
    </source>
</evidence>
<evidence type="ECO:0000313" key="7">
    <source>
        <dbReference type="Proteomes" id="UP000439903"/>
    </source>
</evidence>
<keyword evidence="4" id="KW-0560">Oxidoreductase</keyword>
<keyword evidence="5" id="KW-1133">Transmembrane helix</keyword>
<comment type="cofactor">
    <cofactor evidence="3">
        <name>heme</name>
        <dbReference type="ChEBI" id="CHEBI:30413"/>
    </cofactor>
</comment>
<dbReference type="AlphaFoldDB" id="A0A8H4AF27"/>
<dbReference type="GO" id="GO:0016705">
    <property type="term" value="F:oxidoreductase activity, acting on paired donors, with incorporation or reduction of molecular oxygen"/>
    <property type="evidence" value="ECO:0007669"/>
    <property type="project" value="InterPro"/>
</dbReference>
<comment type="similarity">
    <text evidence="4">Belongs to the cytochrome P450 family.</text>
</comment>
<keyword evidence="4" id="KW-0503">Monooxygenase</keyword>
<evidence type="ECO:0000256" key="3">
    <source>
        <dbReference type="PIRSR" id="PIRSR602401-1"/>
    </source>
</evidence>
<dbReference type="PANTHER" id="PTHR24301:SF2">
    <property type="entry name" value="THROMBOXANE-A SYNTHASE"/>
    <property type="match status" value="1"/>
</dbReference>
<name>A0A8H4AF27_GIGMA</name>
<evidence type="ECO:0000256" key="5">
    <source>
        <dbReference type="SAM" id="Phobius"/>
    </source>
</evidence>
<feature type="binding site" description="axial binding residue" evidence="3">
    <location>
        <position position="458"/>
    </location>
    <ligand>
        <name>heme</name>
        <dbReference type="ChEBI" id="CHEBI:30413"/>
    </ligand>
    <ligandPart>
        <name>Fe</name>
        <dbReference type="ChEBI" id="CHEBI:18248"/>
    </ligandPart>
</feature>
<reference evidence="6 7" key="1">
    <citation type="journal article" date="2019" name="Environ. Microbiol.">
        <title>At the nexus of three kingdoms: the genome of the mycorrhizal fungus Gigaspora margarita provides insights into plant, endobacterial and fungal interactions.</title>
        <authorList>
            <person name="Venice F."/>
            <person name="Ghignone S."/>
            <person name="Salvioli di Fossalunga A."/>
            <person name="Amselem J."/>
            <person name="Novero M."/>
            <person name="Xianan X."/>
            <person name="Sedzielewska Toro K."/>
            <person name="Morin E."/>
            <person name="Lipzen A."/>
            <person name="Grigoriev I.V."/>
            <person name="Henrissat B."/>
            <person name="Martin F.M."/>
            <person name="Bonfante P."/>
        </authorList>
    </citation>
    <scope>NUCLEOTIDE SEQUENCE [LARGE SCALE GENOMIC DNA]</scope>
    <source>
        <strain evidence="6 7">BEG34</strain>
    </source>
</reference>
<keyword evidence="5" id="KW-0472">Membrane</keyword>
<evidence type="ECO:0000256" key="2">
    <source>
        <dbReference type="ARBA" id="ARBA00023004"/>
    </source>
</evidence>
<evidence type="ECO:0000313" key="6">
    <source>
        <dbReference type="EMBL" id="KAF0488036.1"/>
    </source>
</evidence>
<dbReference type="PRINTS" id="PR00385">
    <property type="entry name" value="P450"/>
</dbReference>
<dbReference type="OrthoDB" id="1844152at2759"/>
<organism evidence="6 7">
    <name type="scientific">Gigaspora margarita</name>
    <dbReference type="NCBI Taxonomy" id="4874"/>
    <lineage>
        <taxon>Eukaryota</taxon>
        <taxon>Fungi</taxon>
        <taxon>Fungi incertae sedis</taxon>
        <taxon>Mucoromycota</taxon>
        <taxon>Glomeromycotina</taxon>
        <taxon>Glomeromycetes</taxon>
        <taxon>Diversisporales</taxon>
        <taxon>Gigasporaceae</taxon>
        <taxon>Gigaspora</taxon>
    </lineage>
</organism>
<dbReference type="PROSITE" id="PS00086">
    <property type="entry name" value="CYTOCHROME_P450"/>
    <property type="match status" value="1"/>
</dbReference>
<feature type="transmembrane region" description="Helical" evidence="5">
    <location>
        <begin position="219"/>
        <end position="242"/>
    </location>
</feature>
<gene>
    <name evidence="6" type="ORF">F8M41_022429</name>
</gene>
<dbReference type="CDD" id="cd00302">
    <property type="entry name" value="cytochrome_P450"/>
    <property type="match status" value="1"/>
</dbReference>
<keyword evidence="5" id="KW-0812">Transmembrane</keyword>
<dbReference type="InterPro" id="IPR001128">
    <property type="entry name" value="Cyt_P450"/>
</dbReference>
<dbReference type="InterPro" id="IPR036396">
    <property type="entry name" value="Cyt_P450_sf"/>
</dbReference>
<dbReference type="PRINTS" id="PR00463">
    <property type="entry name" value="EP450I"/>
</dbReference>
<dbReference type="SUPFAM" id="SSF48264">
    <property type="entry name" value="Cytochrome P450"/>
    <property type="match status" value="1"/>
</dbReference>
<dbReference type="GO" id="GO:0020037">
    <property type="term" value="F:heme binding"/>
    <property type="evidence" value="ECO:0007669"/>
    <property type="project" value="InterPro"/>
</dbReference>
<keyword evidence="1 3" id="KW-0479">Metal-binding</keyword>
<accession>A0A8H4AF27</accession>
<sequence>MAAVITFIGLFIGLYIARFYYCYFTRPNPLPGPFPLPFLGTLLQIKVDPHRWFDKHLEKSLDLWEFYLGNFRVIVIRNSDYLDKLDIFKPFDKTKFFKRYFTGSDNFNTTSSFIFNNDYHKWRRNRQFLTKVLMSKKFQYGFIDSVQGIFKRAEKQWEGKNSVTFDLSKWMSCYKTDISSITLIGRPSYSLALFDNNDNSESTKSLVEESLQLTKAVPAYMAMLTLMLYVPKYVYSIVILGFKTMMKNNVMFNGTIDHIIKKRRKEIEDGLHVNFNFLDLLLISNSSHDSQNFEDDELPMNDSEIKAILAEVLAASIESTVSAVCLLVYNVAKNPNVLEKIRAEILIVFGLDENITINYENLERCHYIEAVINESLRYSTPLPANLRVLEGDETIGDHYWPSGTWFWADNERIMNHPNNWNKPEYFNPDRFLSKELGGTGENIRKTMFIPFGGGVRMCPGRNLALFEIKILIILFYRKHSFVLVNEKEPVKYYFNGSKRIYDLMVRLIQK</sequence>
<dbReference type="GO" id="GO:0005506">
    <property type="term" value="F:iron ion binding"/>
    <property type="evidence" value="ECO:0007669"/>
    <property type="project" value="InterPro"/>
</dbReference>
<keyword evidence="2 3" id="KW-0408">Iron</keyword>
<dbReference type="PANTHER" id="PTHR24301">
    <property type="entry name" value="THROMBOXANE-A SYNTHASE"/>
    <property type="match status" value="1"/>
</dbReference>
<dbReference type="EMBL" id="WTPW01000694">
    <property type="protein sequence ID" value="KAF0488036.1"/>
    <property type="molecule type" value="Genomic_DNA"/>
</dbReference>
<keyword evidence="7" id="KW-1185">Reference proteome</keyword>
<dbReference type="Pfam" id="PF00067">
    <property type="entry name" value="p450"/>
    <property type="match status" value="1"/>
</dbReference>
<protein>
    <submittedName>
        <fullName evidence="6">Cytochrome P450</fullName>
    </submittedName>
</protein>
<dbReference type="Gene3D" id="1.10.630.10">
    <property type="entry name" value="Cytochrome P450"/>
    <property type="match status" value="1"/>
</dbReference>
<evidence type="ECO:0000256" key="1">
    <source>
        <dbReference type="ARBA" id="ARBA00022723"/>
    </source>
</evidence>